<dbReference type="Proteomes" id="UP001239083">
    <property type="component" value="Unassembled WGS sequence"/>
</dbReference>
<dbReference type="Pfam" id="PF13280">
    <property type="entry name" value="WYL"/>
    <property type="match status" value="1"/>
</dbReference>
<dbReference type="InterPro" id="IPR051534">
    <property type="entry name" value="CBASS_pafABC_assoc_protein"/>
</dbReference>
<dbReference type="Pfam" id="PF08279">
    <property type="entry name" value="HTH_11"/>
    <property type="match status" value="1"/>
</dbReference>
<sequence>MRADRLVATLLTLQARGRVTAAQLADELEVSVATARRDLEALSAAGIPIYPQAGRGGGWQLLGGARTDLSGLSASEARALFLLVGPAASVDPDAKAALRKLVRALPETFRTDARAAADAVVIDAGEWGRPKQESPALLPQVQSAVVERRRMRMRYAAWNREPADRVVDPWGLVHKQGRWYLLGAVDGAERTYRVDRMVEVEVIDEAATRPDGLDLVELWERVTAQVDRQRASASATVIADSGIVPLLQTQFGQRAVADEQLDEMRSRVRVTAPTEQLLARGLAGWAEYLEVVEPSSLRAELRRLGDALVARNSATSS</sequence>
<protein>
    <submittedName>
        <fullName evidence="4">DNA-binding transcriptional regulator YafY</fullName>
    </submittedName>
</protein>
<dbReference type="InterPro" id="IPR036388">
    <property type="entry name" value="WH-like_DNA-bd_sf"/>
</dbReference>
<evidence type="ECO:0000256" key="1">
    <source>
        <dbReference type="ARBA" id="ARBA00023015"/>
    </source>
</evidence>
<dbReference type="InterPro" id="IPR001034">
    <property type="entry name" value="DeoR_HTH"/>
</dbReference>
<reference evidence="4 5" key="1">
    <citation type="submission" date="2023-07" db="EMBL/GenBank/DDBJ databases">
        <title>Comparative genomics of wheat-associated soil bacteria to identify genetic determinants of phenazine resistance.</title>
        <authorList>
            <person name="Mouncey N."/>
        </authorList>
    </citation>
    <scope>NUCLEOTIDE SEQUENCE [LARGE SCALE GENOMIC DNA]</scope>
    <source>
        <strain evidence="4 5">V3I3</strain>
    </source>
</reference>
<evidence type="ECO:0000256" key="2">
    <source>
        <dbReference type="ARBA" id="ARBA00023163"/>
    </source>
</evidence>
<dbReference type="RefSeq" id="WP_307044598.1">
    <property type="nucleotide sequence ID" value="NZ_JAUSYY010000001.1"/>
</dbReference>
<accession>A0ABU0RE36</accession>
<evidence type="ECO:0000259" key="3">
    <source>
        <dbReference type="PROSITE" id="PS51000"/>
    </source>
</evidence>
<dbReference type="InterPro" id="IPR028349">
    <property type="entry name" value="PafC-like"/>
</dbReference>
<proteinExistence type="predicted"/>
<name>A0ABU0RE36_9MICO</name>
<comment type="caution">
    <text evidence="4">The sequence shown here is derived from an EMBL/GenBank/DDBJ whole genome shotgun (WGS) entry which is preliminary data.</text>
</comment>
<dbReference type="PIRSF" id="PIRSF016838">
    <property type="entry name" value="PafC"/>
    <property type="match status" value="1"/>
</dbReference>
<keyword evidence="2" id="KW-0804">Transcription</keyword>
<keyword evidence="1" id="KW-0805">Transcription regulation</keyword>
<dbReference type="PROSITE" id="PS52050">
    <property type="entry name" value="WYL"/>
    <property type="match status" value="1"/>
</dbReference>
<dbReference type="InterPro" id="IPR013196">
    <property type="entry name" value="HTH_11"/>
</dbReference>
<gene>
    <name evidence="4" type="ORF">QFZ26_003587</name>
</gene>
<keyword evidence="5" id="KW-1185">Reference proteome</keyword>
<dbReference type="SUPFAM" id="SSF46785">
    <property type="entry name" value="Winged helix' DNA-binding domain"/>
    <property type="match status" value="1"/>
</dbReference>
<dbReference type="PROSITE" id="PS51000">
    <property type="entry name" value="HTH_DEOR_2"/>
    <property type="match status" value="1"/>
</dbReference>
<dbReference type="PANTHER" id="PTHR34580">
    <property type="match status" value="1"/>
</dbReference>
<dbReference type="InterPro" id="IPR026881">
    <property type="entry name" value="WYL_dom"/>
</dbReference>
<dbReference type="GO" id="GO:0003677">
    <property type="term" value="F:DNA binding"/>
    <property type="evidence" value="ECO:0007669"/>
    <property type="project" value="UniProtKB-KW"/>
</dbReference>
<dbReference type="EMBL" id="JAUSYY010000001">
    <property type="protein sequence ID" value="MDQ0896032.1"/>
    <property type="molecule type" value="Genomic_DNA"/>
</dbReference>
<dbReference type="Gene3D" id="1.10.10.10">
    <property type="entry name" value="Winged helix-like DNA-binding domain superfamily/Winged helix DNA-binding domain"/>
    <property type="match status" value="1"/>
</dbReference>
<evidence type="ECO:0000313" key="5">
    <source>
        <dbReference type="Proteomes" id="UP001239083"/>
    </source>
</evidence>
<evidence type="ECO:0000313" key="4">
    <source>
        <dbReference type="EMBL" id="MDQ0896032.1"/>
    </source>
</evidence>
<organism evidence="4 5">
    <name type="scientific">Agromyces ramosus</name>
    <dbReference type="NCBI Taxonomy" id="33879"/>
    <lineage>
        <taxon>Bacteria</taxon>
        <taxon>Bacillati</taxon>
        <taxon>Actinomycetota</taxon>
        <taxon>Actinomycetes</taxon>
        <taxon>Micrococcales</taxon>
        <taxon>Microbacteriaceae</taxon>
        <taxon>Agromyces</taxon>
    </lineage>
</organism>
<dbReference type="InterPro" id="IPR057727">
    <property type="entry name" value="WCX_dom"/>
</dbReference>
<feature type="domain" description="HTH deoR-type" evidence="3">
    <location>
        <begin position="2"/>
        <end position="67"/>
    </location>
</feature>
<dbReference type="PANTHER" id="PTHR34580:SF1">
    <property type="entry name" value="PROTEIN PAFC"/>
    <property type="match status" value="1"/>
</dbReference>
<keyword evidence="4" id="KW-0238">DNA-binding</keyword>
<dbReference type="Pfam" id="PF25583">
    <property type="entry name" value="WCX"/>
    <property type="match status" value="1"/>
</dbReference>
<dbReference type="InterPro" id="IPR036390">
    <property type="entry name" value="WH_DNA-bd_sf"/>
</dbReference>